<dbReference type="Proteomes" id="UP000003824">
    <property type="component" value="Unassembled WGS sequence"/>
</dbReference>
<name>D6A6X0_STRV1</name>
<dbReference type="GO" id="GO:0004386">
    <property type="term" value="F:helicase activity"/>
    <property type="evidence" value="ECO:0007669"/>
    <property type="project" value="UniProtKB-KW"/>
</dbReference>
<dbReference type="eggNOG" id="COG4889">
    <property type="taxonomic scope" value="Bacteria"/>
</dbReference>
<proteinExistence type="predicted"/>
<protein>
    <submittedName>
        <fullName evidence="2">Helicase</fullName>
    </submittedName>
</protein>
<keyword evidence="2" id="KW-0547">Nucleotide-binding</keyword>
<feature type="compositionally biased region" description="Basic and acidic residues" evidence="1">
    <location>
        <begin position="159"/>
        <end position="169"/>
    </location>
</feature>
<keyword evidence="2" id="KW-0378">Hydrolase</keyword>
<gene>
    <name evidence="2" type="ORF">SSFG_07032</name>
</gene>
<evidence type="ECO:0000256" key="1">
    <source>
        <dbReference type="SAM" id="MobiDB-lite"/>
    </source>
</evidence>
<keyword evidence="2" id="KW-0347">Helicase</keyword>
<keyword evidence="2" id="KW-0067">ATP-binding</keyword>
<evidence type="ECO:0000313" key="3">
    <source>
        <dbReference type="Proteomes" id="UP000003824"/>
    </source>
</evidence>
<dbReference type="AlphaFoldDB" id="D6A6X0"/>
<sequence length="191" mass="20684">MPLPSQPCCASPPPRDAATIAAFLRTRVYRPESLVWLEGYQALLRWRRENGITDLYAVPYDTETEVGVTKGFPPRAVGAPTAEGTSDRRARGAAQEAPRRARGRHGLGTGRGSMGEETRHVPGLPADHRTPRVPAGRGGGEGEAMVPVGQHMANLRRKGGLDKGQERAAARSNGPRSTPSRRFCASRRRSQ</sequence>
<dbReference type="EMBL" id="DS999641">
    <property type="protein sequence ID" value="EFE71796.2"/>
    <property type="molecule type" value="Genomic_DNA"/>
</dbReference>
<feature type="compositionally biased region" description="Basic and acidic residues" evidence="1">
    <location>
        <begin position="114"/>
        <end position="130"/>
    </location>
</feature>
<reference evidence="3" key="1">
    <citation type="submission" date="2008-12" db="EMBL/GenBank/DDBJ databases">
        <title>Annotation of Streptomyces ghanaensis ATCC 14672.</title>
        <authorList>
            <consortium name="The Broad Institute Genome Sequencing Platform"/>
            <consortium name="Broad Institute Microbial Sequencing Center"/>
            <person name="Fischbach M."/>
            <person name="Ward D."/>
            <person name="Young S."/>
            <person name="Kodira C.D."/>
            <person name="Zeng Q."/>
            <person name="Koehrsen M."/>
            <person name="Godfrey P."/>
            <person name="Alvarado L."/>
            <person name="Berlin A.M."/>
            <person name="Borenstein D."/>
            <person name="Chen Z."/>
            <person name="Engels R."/>
            <person name="Freedman E."/>
            <person name="Gellesch M."/>
            <person name="Goldberg J."/>
            <person name="Griggs A."/>
            <person name="Gujja S."/>
            <person name="Heiman D.I."/>
            <person name="Hepburn T.A."/>
            <person name="Howarth C."/>
            <person name="Jen D."/>
            <person name="Larson L."/>
            <person name="Lewis B."/>
            <person name="Mehta T."/>
            <person name="Park D."/>
            <person name="Pearson M."/>
            <person name="Roberts A."/>
            <person name="Saif S."/>
            <person name="Shea T.D."/>
            <person name="Shenoy N."/>
            <person name="Sisk P."/>
            <person name="Stolte C."/>
            <person name="Sykes S.N."/>
            <person name="Walk T."/>
            <person name="White J."/>
            <person name="Yandava C."/>
            <person name="Straight P."/>
            <person name="Clardy J."/>
            <person name="Hung D."/>
            <person name="Kolter R."/>
            <person name="Mekalanos J."/>
            <person name="Walker S."/>
            <person name="Walsh C.T."/>
            <person name="Wieland B.L.C."/>
            <person name="Ilzarbe M."/>
            <person name="Galagan J."/>
            <person name="Nusbaum C."/>
            <person name="Birren B."/>
        </authorList>
    </citation>
    <scope>NUCLEOTIDE SEQUENCE [LARGE SCALE GENOMIC DNA]</scope>
    <source>
        <strain evidence="3">ATCC 14672 / DSM 40746 / JCM 4963 / KCTC 9882 / NRRL B-12104 / FH 1290</strain>
    </source>
</reference>
<evidence type="ECO:0000313" key="2">
    <source>
        <dbReference type="EMBL" id="EFE71796.2"/>
    </source>
</evidence>
<organism evidence="2 3">
    <name type="scientific">Streptomyces viridosporus (strain ATCC 14672 / DSM 40746 / JCM 4963 / KCTC 9882 / NRRL B-12104 / FH 1290)</name>
    <name type="common">Streptomyces ghanaensis</name>
    <dbReference type="NCBI Taxonomy" id="566461"/>
    <lineage>
        <taxon>Bacteria</taxon>
        <taxon>Bacillati</taxon>
        <taxon>Actinomycetota</taxon>
        <taxon>Actinomycetes</taxon>
        <taxon>Kitasatosporales</taxon>
        <taxon>Streptomycetaceae</taxon>
        <taxon>Streptomyces</taxon>
    </lineage>
</organism>
<feature type="region of interest" description="Disordered" evidence="1">
    <location>
        <begin position="69"/>
        <end position="191"/>
    </location>
</feature>
<accession>D6A6X0</accession>